<sequence length="164" mass="18825">QNYIPLFVQKYIDFYTNQIVDATAFFRDETDLTPIKYTNAHSFDSEAWFENDGTLTVRYLNYNGSALPVQITKQYAMVPNQNFLVIKYTFLNQTSSARTLNFLEQVHLNNKTSSDPNPRWQHGWWDVSRNALGTDMSQTGQFYIELGSDGLLVSDGGSYLLKPV</sequence>
<gene>
    <name evidence="1" type="ORF">SAMN04244560_02803</name>
</gene>
<protein>
    <submittedName>
        <fullName evidence="1">Dextranase</fullName>
    </submittedName>
</protein>
<dbReference type="RefSeq" id="WP_244499165.1">
    <property type="nucleotide sequence ID" value="NZ_FNBS01000121.1"/>
</dbReference>
<name>A0A1G7WHF6_THETY</name>
<dbReference type="Proteomes" id="UP000183404">
    <property type="component" value="Unassembled WGS sequence"/>
</dbReference>
<evidence type="ECO:0000313" key="2">
    <source>
        <dbReference type="Proteomes" id="UP000183404"/>
    </source>
</evidence>
<accession>A0A1G7WHF6</accession>
<evidence type="ECO:0000313" key="1">
    <source>
        <dbReference type="EMBL" id="SDG71294.1"/>
    </source>
</evidence>
<reference evidence="1 2" key="1">
    <citation type="submission" date="2016-10" db="EMBL/GenBank/DDBJ databases">
        <authorList>
            <person name="de Groot N.N."/>
        </authorList>
    </citation>
    <scope>NUCLEOTIDE SEQUENCE [LARGE SCALE GENOMIC DNA]</scope>
    <source>
        <strain evidence="1 2">DSM 569</strain>
    </source>
</reference>
<organism evidence="1 2">
    <name type="scientific">Thermoanaerobacter thermohydrosulfuricus</name>
    <name type="common">Clostridium thermohydrosulfuricum</name>
    <dbReference type="NCBI Taxonomy" id="1516"/>
    <lineage>
        <taxon>Bacteria</taxon>
        <taxon>Bacillati</taxon>
        <taxon>Bacillota</taxon>
        <taxon>Clostridia</taxon>
        <taxon>Thermoanaerobacterales</taxon>
        <taxon>Thermoanaerobacteraceae</taxon>
        <taxon>Thermoanaerobacter</taxon>
    </lineage>
</organism>
<dbReference type="EMBL" id="FNBS01000121">
    <property type="protein sequence ID" value="SDG71294.1"/>
    <property type="molecule type" value="Genomic_DNA"/>
</dbReference>
<proteinExistence type="predicted"/>
<feature type="non-terminal residue" evidence="1">
    <location>
        <position position="1"/>
    </location>
</feature>
<dbReference type="AlphaFoldDB" id="A0A1G7WHF6"/>